<dbReference type="PANTHER" id="PTHR30561:SF6">
    <property type="entry name" value="SPERMIDINE EXPORT PROTEIN MDTI"/>
    <property type="match status" value="1"/>
</dbReference>
<accession>A0A212K9E5</accession>
<name>A0A212K9E5_9BACT</name>
<dbReference type="InterPro" id="IPR000390">
    <property type="entry name" value="Small_drug/metabolite_transptr"/>
</dbReference>
<evidence type="ECO:0000256" key="9">
    <source>
        <dbReference type="RuleBase" id="RU003942"/>
    </source>
</evidence>
<evidence type="ECO:0000256" key="4">
    <source>
        <dbReference type="ARBA" id="ARBA00022475"/>
    </source>
</evidence>
<dbReference type="AlphaFoldDB" id="A0A212K9E5"/>
<dbReference type="SUPFAM" id="SSF103481">
    <property type="entry name" value="Multidrug resistance efflux transporter EmrE"/>
    <property type="match status" value="1"/>
</dbReference>
<comment type="subcellular location">
    <subcellularLocation>
        <location evidence="1">Cell inner membrane</location>
        <topology evidence="1">Multi-pass membrane protein</topology>
    </subcellularLocation>
    <subcellularLocation>
        <location evidence="9">Cell membrane</location>
        <topology evidence="9">Multi-pass membrane protein</topology>
    </subcellularLocation>
</comment>
<dbReference type="GO" id="GO:0015220">
    <property type="term" value="F:choline transmembrane transporter activity"/>
    <property type="evidence" value="ECO:0007669"/>
    <property type="project" value="TreeGrafter"/>
</dbReference>
<dbReference type="GO" id="GO:0005886">
    <property type="term" value="C:plasma membrane"/>
    <property type="evidence" value="ECO:0007669"/>
    <property type="project" value="UniProtKB-SubCell"/>
</dbReference>
<evidence type="ECO:0000256" key="2">
    <source>
        <dbReference type="ARBA" id="ARBA00011359"/>
    </source>
</evidence>
<evidence type="ECO:0000256" key="7">
    <source>
        <dbReference type="ARBA" id="ARBA00022989"/>
    </source>
</evidence>
<keyword evidence="5" id="KW-0997">Cell inner membrane</keyword>
<dbReference type="GO" id="GO:0015297">
    <property type="term" value="F:antiporter activity"/>
    <property type="evidence" value="ECO:0007669"/>
    <property type="project" value="TreeGrafter"/>
</dbReference>
<evidence type="ECO:0000256" key="8">
    <source>
        <dbReference type="ARBA" id="ARBA00023136"/>
    </source>
</evidence>
<keyword evidence="6 9" id="KW-0812">Transmembrane</keyword>
<dbReference type="InterPro" id="IPR037185">
    <property type="entry name" value="EmrE-like"/>
</dbReference>
<keyword evidence="4" id="KW-1003">Cell membrane</keyword>
<organism evidence="11">
    <name type="scientific">uncultured Desulfovibrio sp</name>
    <dbReference type="NCBI Taxonomy" id="167968"/>
    <lineage>
        <taxon>Bacteria</taxon>
        <taxon>Pseudomonadati</taxon>
        <taxon>Thermodesulfobacteriota</taxon>
        <taxon>Desulfovibrionia</taxon>
        <taxon>Desulfovibrionales</taxon>
        <taxon>Desulfovibrionaceae</taxon>
        <taxon>Desulfovibrio</taxon>
        <taxon>environmental samples</taxon>
    </lineage>
</organism>
<sequence length="113" mass="11931">MMDISSLFQNAALPLVLLAAALDVTANMLLVRSDSFRRRAVGLLALALVGLAFYCLSLAVHHMDLAVAYAMWGGFGVLGTSVGGWVLLRQKLDPSAFAGIALLVCGMVLLHTS</sequence>
<dbReference type="InterPro" id="IPR045324">
    <property type="entry name" value="Small_multidrug_res"/>
</dbReference>
<dbReference type="GO" id="GO:0031460">
    <property type="term" value="P:glycine betaine transport"/>
    <property type="evidence" value="ECO:0007669"/>
    <property type="project" value="TreeGrafter"/>
</dbReference>
<evidence type="ECO:0000256" key="10">
    <source>
        <dbReference type="SAM" id="Phobius"/>
    </source>
</evidence>
<evidence type="ECO:0000313" key="11">
    <source>
        <dbReference type="EMBL" id="SBW08286.1"/>
    </source>
</evidence>
<reference evidence="11" key="1">
    <citation type="submission" date="2016-04" db="EMBL/GenBank/DDBJ databases">
        <authorList>
            <person name="Evans L.H."/>
            <person name="Alamgir A."/>
            <person name="Owens N."/>
            <person name="Weber N.D."/>
            <person name="Virtaneva K."/>
            <person name="Barbian K."/>
            <person name="Babar A."/>
            <person name="Rosenke K."/>
        </authorList>
    </citation>
    <scope>NUCLEOTIDE SEQUENCE</scope>
    <source>
        <strain evidence="11">92-2</strain>
    </source>
</reference>
<feature type="transmembrane region" description="Helical" evidence="10">
    <location>
        <begin position="43"/>
        <end position="60"/>
    </location>
</feature>
<gene>
    <name evidence="11" type="primary">mdtI</name>
    <name evidence="11" type="ORF">KM92DES2_12466</name>
</gene>
<evidence type="ECO:0000256" key="3">
    <source>
        <dbReference type="ARBA" id="ARBA00021114"/>
    </source>
</evidence>
<dbReference type="EMBL" id="FLUP01000001">
    <property type="protein sequence ID" value="SBW08286.1"/>
    <property type="molecule type" value="Genomic_DNA"/>
</dbReference>
<feature type="transmembrane region" description="Helical" evidence="10">
    <location>
        <begin position="95"/>
        <end position="112"/>
    </location>
</feature>
<evidence type="ECO:0000256" key="6">
    <source>
        <dbReference type="ARBA" id="ARBA00022692"/>
    </source>
</evidence>
<evidence type="ECO:0000256" key="1">
    <source>
        <dbReference type="ARBA" id="ARBA00004429"/>
    </source>
</evidence>
<keyword evidence="8 10" id="KW-0472">Membrane</keyword>
<dbReference type="PANTHER" id="PTHR30561">
    <property type="entry name" value="SMR FAMILY PROTON-DEPENDENT DRUG EFFLUX TRANSPORTER SUGE"/>
    <property type="match status" value="1"/>
</dbReference>
<evidence type="ECO:0000256" key="5">
    <source>
        <dbReference type="ARBA" id="ARBA00022519"/>
    </source>
</evidence>
<protein>
    <recommendedName>
        <fullName evidence="3">Spermidine export protein MdtI</fullName>
    </recommendedName>
</protein>
<proteinExistence type="inferred from homology"/>
<feature type="transmembrane region" description="Helical" evidence="10">
    <location>
        <begin position="12"/>
        <end position="31"/>
    </location>
</feature>
<keyword evidence="7 10" id="KW-1133">Transmembrane helix</keyword>
<feature type="transmembrane region" description="Helical" evidence="10">
    <location>
        <begin position="66"/>
        <end position="88"/>
    </location>
</feature>
<comment type="subunit">
    <text evidence="2">Forms a complex with MdtJ.</text>
</comment>
<dbReference type="GO" id="GO:1903711">
    <property type="term" value="P:spermidine transmembrane transport"/>
    <property type="evidence" value="ECO:0007669"/>
    <property type="project" value="TreeGrafter"/>
</dbReference>
<dbReference type="Pfam" id="PF00893">
    <property type="entry name" value="Multi_Drug_Res"/>
    <property type="match status" value="1"/>
</dbReference>
<comment type="similarity">
    <text evidence="9">Belongs to the drug/metabolite transporter (DMT) superfamily. Small multidrug resistance (SMR) (TC 2.A.7.1) family.</text>
</comment>
<dbReference type="Gene3D" id="1.10.3730.20">
    <property type="match status" value="1"/>
</dbReference>
<dbReference type="GO" id="GO:0015199">
    <property type="term" value="F:amino-acid betaine transmembrane transporter activity"/>
    <property type="evidence" value="ECO:0007669"/>
    <property type="project" value="TreeGrafter"/>
</dbReference>